<accession>Q3SMX4</accession>
<evidence type="ECO:0000313" key="3">
    <source>
        <dbReference type="EMBL" id="ABA06367.1"/>
    </source>
</evidence>
<dbReference type="REBASE" id="25532">
    <property type="entry name" value="S.NwiORF3120P"/>
</dbReference>
<evidence type="ECO:0008006" key="5">
    <source>
        <dbReference type="Google" id="ProtNLM"/>
    </source>
</evidence>
<protein>
    <recommendedName>
        <fullName evidence="5">Type I restriction modification DNA specificity domain-containing protein</fullName>
    </recommendedName>
</protein>
<reference evidence="3 4" key="1">
    <citation type="journal article" date="2006" name="Appl. Environ. Microbiol.">
        <title>Genome sequence of the chemolithoautotrophic nitrite-oxidizing bacterium Nitrobacter winogradskyi Nb-255.</title>
        <authorList>
            <person name="Starkenburg S.R."/>
            <person name="Chain P.S."/>
            <person name="Sayavedra-Soto L.A."/>
            <person name="Hauser L."/>
            <person name="Land M.L."/>
            <person name="Larimer F.W."/>
            <person name="Malfatti S.A."/>
            <person name="Klotz M.G."/>
            <person name="Bottomley P.J."/>
            <person name="Arp D.J."/>
            <person name="Hickey W.J."/>
        </authorList>
    </citation>
    <scope>NUCLEOTIDE SEQUENCE [LARGE SCALE GENOMIC DNA]</scope>
    <source>
        <strain evidence="4">ATCC 25391 / DSM 10237 / CIP 104748 / NCIMB 11846 / Nb-255</strain>
    </source>
</reference>
<dbReference type="STRING" id="323098.Nwi_3120"/>
<dbReference type="PANTHER" id="PTHR30408">
    <property type="entry name" value="TYPE-1 RESTRICTION ENZYME ECOKI SPECIFICITY PROTEIN"/>
    <property type="match status" value="1"/>
</dbReference>
<keyword evidence="2" id="KW-0238">DNA-binding</keyword>
<dbReference type="HOGENOM" id="CLU_1188947_0_0_5"/>
<dbReference type="Gene3D" id="3.90.220.20">
    <property type="entry name" value="DNA methylase specificity domains"/>
    <property type="match status" value="1"/>
</dbReference>
<evidence type="ECO:0000256" key="1">
    <source>
        <dbReference type="ARBA" id="ARBA00022747"/>
    </source>
</evidence>
<proteinExistence type="predicted"/>
<dbReference type="AlphaFoldDB" id="Q3SMX4"/>
<organism evidence="3 4">
    <name type="scientific">Nitrobacter winogradskyi (strain ATCC 25391 / DSM 10237 / CIP 104748 / NCIMB 11846 / Nb-255)</name>
    <dbReference type="NCBI Taxonomy" id="323098"/>
    <lineage>
        <taxon>Bacteria</taxon>
        <taxon>Pseudomonadati</taxon>
        <taxon>Pseudomonadota</taxon>
        <taxon>Alphaproteobacteria</taxon>
        <taxon>Hyphomicrobiales</taxon>
        <taxon>Nitrobacteraceae</taxon>
        <taxon>Nitrobacter</taxon>
    </lineage>
</organism>
<name>Q3SMX4_NITWN</name>
<keyword evidence="4" id="KW-1185">Reference proteome</keyword>
<sequence>MLKGTFQAELVKQPRVATSRSLPLTPLNPGPVPKDWQVKTIAREWKLRCLGEITRELTWRHNDRNFGRELVMGVTNSRGIVPMQTIGSDLTRYKILLPRAFAYNPMRIKVGSIARLRLPSEVLVSPDYVLFECVPGKLDPDFLNHLRQSHFWDHYINAGGSGSVRMRAYYDDLAALRLKLPGFAEQHRISAMLNTAQGEIALVATEIETLTRQTRGLMQKLPTGERRVKVGAN</sequence>
<dbReference type="GO" id="GO:0009307">
    <property type="term" value="P:DNA restriction-modification system"/>
    <property type="evidence" value="ECO:0007669"/>
    <property type="project" value="UniProtKB-KW"/>
</dbReference>
<dbReference type="SUPFAM" id="SSF116734">
    <property type="entry name" value="DNA methylase specificity domain"/>
    <property type="match status" value="1"/>
</dbReference>
<dbReference type="InterPro" id="IPR052021">
    <property type="entry name" value="Type-I_RS_S_subunit"/>
</dbReference>
<evidence type="ECO:0000256" key="2">
    <source>
        <dbReference type="ARBA" id="ARBA00023125"/>
    </source>
</evidence>
<keyword evidence="1" id="KW-0680">Restriction system</keyword>
<dbReference type="PANTHER" id="PTHR30408:SF12">
    <property type="entry name" value="TYPE I RESTRICTION ENZYME MJAVIII SPECIFICITY SUBUNIT"/>
    <property type="match status" value="1"/>
</dbReference>
<dbReference type="InterPro" id="IPR044946">
    <property type="entry name" value="Restrct_endonuc_typeI_TRD_sf"/>
</dbReference>
<dbReference type="EMBL" id="CP000115">
    <property type="protein sequence ID" value="ABA06367.1"/>
    <property type="molecule type" value="Genomic_DNA"/>
</dbReference>
<gene>
    <name evidence="3" type="ordered locus">Nwi_3120</name>
</gene>
<dbReference type="Proteomes" id="UP000002531">
    <property type="component" value="Chromosome"/>
</dbReference>
<evidence type="ECO:0000313" key="4">
    <source>
        <dbReference type="Proteomes" id="UP000002531"/>
    </source>
</evidence>
<dbReference type="eggNOG" id="COG0732">
    <property type="taxonomic scope" value="Bacteria"/>
</dbReference>
<dbReference type="GO" id="GO:0003677">
    <property type="term" value="F:DNA binding"/>
    <property type="evidence" value="ECO:0007669"/>
    <property type="project" value="UniProtKB-KW"/>
</dbReference>
<dbReference type="KEGG" id="nwi:Nwi_3120"/>